<dbReference type="PROSITE" id="PS00134">
    <property type="entry name" value="TRYPSIN_HIS"/>
    <property type="match status" value="1"/>
</dbReference>
<dbReference type="Pfam" id="PF00089">
    <property type="entry name" value="Trypsin"/>
    <property type="match status" value="1"/>
</dbReference>
<comment type="caution">
    <text evidence="8">The sequence shown here is derived from an EMBL/GenBank/DDBJ whole genome shotgun (WGS) entry which is preliminary data.</text>
</comment>
<accession>A0A8X6QPW1</accession>
<dbReference type="EMBL" id="BMAW01081561">
    <property type="protein sequence ID" value="GFU25100.1"/>
    <property type="molecule type" value="Genomic_DNA"/>
</dbReference>
<evidence type="ECO:0000313" key="9">
    <source>
        <dbReference type="Proteomes" id="UP000887013"/>
    </source>
</evidence>
<protein>
    <submittedName>
        <fullName evidence="8">Serine protease filzig</fullName>
    </submittedName>
</protein>
<evidence type="ECO:0000256" key="1">
    <source>
        <dbReference type="ARBA" id="ARBA00022670"/>
    </source>
</evidence>
<dbReference type="PROSITE" id="PS00135">
    <property type="entry name" value="TRYPSIN_SER"/>
    <property type="match status" value="1"/>
</dbReference>
<keyword evidence="2 5" id="KW-0378">Hydrolase</keyword>
<dbReference type="InterPro" id="IPR009003">
    <property type="entry name" value="Peptidase_S1_PA"/>
</dbReference>
<evidence type="ECO:0000256" key="2">
    <source>
        <dbReference type="ARBA" id="ARBA00022801"/>
    </source>
</evidence>
<feature type="compositionally biased region" description="Low complexity" evidence="6">
    <location>
        <begin position="191"/>
        <end position="220"/>
    </location>
</feature>
<evidence type="ECO:0000256" key="6">
    <source>
        <dbReference type="SAM" id="MobiDB-lite"/>
    </source>
</evidence>
<dbReference type="GO" id="GO:0004252">
    <property type="term" value="F:serine-type endopeptidase activity"/>
    <property type="evidence" value="ECO:0007669"/>
    <property type="project" value="InterPro"/>
</dbReference>
<dbReference type="InterPro" id="IPR018114">
    <property type="entry name" value="TRYPSIN_HIS"/>
</dbReference>
<gene>
    <name evidence="8" type="primary">flz</name>
    <name evidence="8" type="ORF">NPIL_393901</name>
</gene>
<keyword evidence="4" id="KW-1015">Disulfide bond</keyword>
<dbReference type="InterPro" id="IPR043504">
    <property type="entry name" value="Peptidase_S1_PA_chymotrypsin"/>
</dbReference>
<evidence type="ECO:0000256" key="5">
    <source>
        <dbReference type="RuleBase" id="RU363034"/>
    </source>
</evidence>
<dbReference type="CDD" id="cd00190">
    <property type="entry name" value="Tryp_SPc"/>
    <property type="match status" value="1"/>
</dbReference>
<sequence>MRVSFNTVNRSSARFVWTSDGGSPYIWIKREVFKYPMGLWHGCLYLVLFLIVSAEGKNSTVRYSDRRGKALKISKKPCSDPIGRKGICTFKWDCINHNGTLMGTCMDGFIFGTCCQYDYDPLLHEESLDQSPVFHDTNNYIYDDHRNVYSTPTRYSTTRPLTQSTPIRIITPTTRRTTTVTSNRPVITTSRSTVTTRRPVTTTTTTTTSATTRRPTVTASGSSPTGQLVTWSSVGPTRRPQPIPQRPIIISPFPFRPGLNFGPSQGAWPVGIAFPIDPFQINRPLQVFRPPGPIQTAQSQVINQTVPLRGSNFTILNGADNAAQRNTTAPTALTTISVPIPQWSTASSPRVTTSHTTSMTSPKPFLYAVSESSSTSLQTTVSTTKRPNLDYRRDCGVRALGPKGRIVGGNSAYFGRWPWQVLVKEAAWLGLYQKNKCGGVLVSSRFAITAGHCQPGRFLSSLVVILGEHDILTNRESLKPEMRRVKRMIVHRHYNPQNFDNDIALLELEPPVIFRPHISPICLPQSDEDFTGKAAYVTGWGKTAHGGAIPNLLQEVQVPIMSNSECVDMFKEAGHTKLIKPTFLCAGYKAGGKDSCEGDSGGPLMVERESGQWVLAGTVSHGIRCADPNLPGVYMRISAYRPWIDKIMTM</sequence>
<organism evidence="8 9">
    <name type="scientific">Nephila pilipes</name>
    <name type="common">Giant wood spider</name>
    <name type="synonym">Nephila maculata</name>
    <dbReference type="NCBI Taxonomy" id="299642"/>
    <lineage>
        <taxon>Eukaryota</taxon>
        <taxon>Metazoa</taxon>
        <taxon>Ecdysozoa</taxon>
        <taxon>Arthropoda</taxon>
        <taxon>Chelicerata</taxon>
        <taxon>Arachnida</taxon>
        <taxon>Araneae</taxon>
        <taxon>Araneomorphae</taxon>
        <taxon>Entelegynae</taxon>
        <taxon>Araneoidea</taxon>
        <taxon>Nephilidae</taxon>
        <taxon>Nephila</taxon>
    </lineage>
</organism>
<dbReference type="PROSITE" id="PS50240">
    <property type="entry name" value="TRYPSIN_DOM"/>
    <property type="match status" value="1"/>
</dbReference>
<dbReference type="Proteomes" id="UP000887013">
    <property type="component" value="Unassembled WGS sequence"/>
</dbReference>
<dbReference type="SMART" id="SM00020">
    <property type="entry name" value="Tryp_SPc"/>
    <property type="match status" value="1"/>
</dbReference>
<reference evidence="8" key="1">
    <citation type="submission" date="2020-08" db="EMBL/GenBank/DDBJ databases">
        <title>Multicomponent nature underlies the extraordinary mechanical properties of spider dragline silk.</title>
        <authorList>
            <person name="Kono N."/>
            <person name="Nakamura H."/>
            <person name="Mori M."/>
            <person name="Yoshida Y."/>
            <person name="Ohtoshi R."/>
            <person name="Malay A.D."/>
            <person name="Moran D.A.P."/>
            <person name="Tomita M."/>
            <person name="Numata K."/>
            <person name="Arakawa K."/>
        </authorList>
    </citation>
    <scope>NUCLEOTIDE SEQUENCE</scope>
</reference>
<dbReference type="Gene3D" id="2.40.10.10">
    <property type="entry name" value="Trypsin-like serine proteases"/>
    <property type="match status" value="1"/>
</dbReference>
<feature type="domain" description="Peptidase S1" evidence="7">
    <location>
        <begin position="406"/>
        <end position="649"/>
    </location>
</feature>
<dbReference type="OrthoDB" id="414661at2759"/>
<evidence type="ECO:0000259" key="7">
    <source>
        <dbReference type="PROSITE" id="PS50240"/>
    </source>
</evidence>
<feature type="region of interest" description="Disordered" evidence="6">
    <location>
        <begin position="191"/>
        <end position="227"/>
    </location>
</feature>
<dbReference type="PANTHER" id="PTHR24252">
    <property type="entry name" value="ACROSIN-RELATED"/>
    <property type="match status" value="1"/>
</dbReference>
<dbReference type="AlphaFoldDB" id="A0A8X6QPW1"/>
<dbReference type="GO" id="GO:0006508">
    <property type="term" value="P:proteolysis"/>
    <property type="evidence" value="ECO:0007669"/>
    <property type="project" value="UniProtKB-KW"/>
</dbReference>
<proteinExistence type="predicted"/>
<dbReference type="InterPro" id="IPR001254">
    <property type="entry name" value="Trypsin_dom"/>
</dbReference>
<evidence type="ECO:0000313" key="8">
    <source>
        <dbReference type="EMBL" id="GFU25100.1"/>
    </source>
</evidence>
<dbReference type="InterPro" id="IPR001314">
    <property type="entry name" value="Peptidase_S1A"/>
</dbReference>
<dbReference type="SUPFAM" id="SSF50494">
    <property type="entry name" value="Trypsin-like serine proteases"/>
    <property type="match status" value="1"/>
</dbReference>
<evidence type="ECO:0000256" key="3">
    <source>
        <dbReference type="ARBA" id="ARBA00022825"/>
    </source>
</evidence>
<keyword evidence="9" id="KW-1185">Reference proteome</keyword>
<dbReference type="PANTHER" id="PTHR24252:SF7">
    <property type="entry name" value="HYALIN"/>
    <property type="match status" value="1"/>
</dbReference>
<dbReference type="PRINTS" id="PR00722">
    <property type="entry name" value="CHYMOTRYPSIN"/>
</dbReference>
<keyword evidence="3 5" id="KW-0720">Serine protease</keyword>
<evidence type="ECO:0000256" key="4">
    <source>
        <dbReference type="ARBA" id="ARBA00023157"/>
    </source>
</evidence>
<dbReference type="InterPro" id="IPR033116">
    <property type="entry name" value="TRYPSIN_SER"/>
</dbReference>
<name>A0A8X6QPW1_NEPPI</name>
<dbReference type="FunFam" id="2.40.10.10:FF:000006">
    <property type="entry name" value="Serine proteinase stubble"/>
    <property type="match status" value="1"/>
</dbReference>
<keyword evidence="1 5" id="KW-0645">Protease</keyword>